<reference evidence="1 3" key="2">
    <citation type="journal article" date="2018" name="Plant J.">
        <title>The Physcomitrella patens chromosome-scale assembly reveals moss genome structure and evolution.</title>
        <authorList>
            <person name="Lang D."/>
            <person name="Ullrich K.K."/>
            <person name="Murat F."/>
            <person name="Fuchs J."/>
            <person name="Jenkins J."/>
            <person name="Haas F.B."/>
            <person name="Piednoel M."/>
            <person name="Gundlach H."/>
            <person name="Van Bel M."/>
            <person name="Meyberg R."/>
            <person name="Vives C."/>
            <person name="Morata J."/>
            <person name="Symeonidi A."/>
            <person name="Hiss M."/>
            <person name="Muchero W."/>
            <person name="Kamisugi Y."/>
            <person name="Saleh O."/>
            <person name="Blanc G."/>
            <person name="Decker E.L."/>
            <person name="van Gessel N."/>
            <person name="Grimwood J."/>
            <person name="Hayes R.D."/>
            <person name="Graham S.W."/>
            <person name="Gunter L.E."/>
            <person name="McDaniel S.F."/>
            <person name="Hoernstein S.N.W."/>
            <person name="Larsson A."/>
            <person name="Li F.W."/>
            <person name="Perroud P.F."/>
            <person name="Phillips J."/>
            <person name="Ranjan P."/>
            <person name="Rokshar D.S."/>
            <person name="Rothfels C.J."/>
            <person name="Schneider L."/>
            <person name="Shu S."/>
            <person name="Stevenson D.W."/>
            <person name="Thummler F."/>
            <person name="Tillich M."/>
            <person name="Villarreal Aguilar J.C."/>
            <person name="Widiez T."/>
            <person name="Wong G.K."/>
            <person name="Wymore A."/>
            <person name="Zhang Y."/>
            <person name="Zimmer A.D."/>
            <person name="Quatrano R.S."/>
            <person name="Mayer K.F.X."/>
            <person name="Goodstein D."/>
            <person name="Casacuberta J.M."/>
            <person name="Vandepoele K."/>
            <person name="Reski R."/>
            <person name="Cuming A.C."/>
            <person name="Tuskan G.A."/>
            <person name="Maumus F."/>
            <person name="Salse J."/>
            <person name="Schmutz J."/>
            <person name="Rensing S.A."/>
        </authorList>
    </citation>
    <scope>NUCLEOTIDE SEQUENCE [LARGE SCALE GENOMIC DNA]</scope>
    <source>
        <strain evidence="2 3">cv. Gransden 2004</strain>
    </source>
</reference>
<dbReference type="EMBL" id="ABEU02000003">
    <property type="protein sequence ID" value="PNR56946.1"/>
    <property type="molecule type" value="Genomic_DNA"/>
</dbReference>
<organism evidence="1">
    <name type="scientific">Physcomitrium patens</name>
    <name type="common">Spreading-leaved earth moss</name>
    <name type="synonym">Physcomitrella patens</name>
    <dbReference type="NCBI Taxonomy" id="3218"/>
    <lineage>
        <taxon>Eukaryota</taxon>
        <taxon>Viridiplantae</taxon>
        <taxon>Streptophyta</taxon>
        <taxon>Embryophyta</taxon>
        <taxon>Bryophyta</taxon>
        <taxon>Bryophytina</taxon>
        <taxon>Bryopsida</taxon>
        <taxon>Funariidae</taxon>
        <taxon>Funariales</taxon>
        <taxon>Funariaceae</taxon>
        <taxon>Physcomitrium</taxon>
    </lineage>
</organism>
<proteinExistence type="predicted"/>
<reference evidence="1 3" key="1">
    <citation type="journal article" date="2008" name="Science">
        <title>The Physcomitrella genome reveals evolutionary insights into the conquest of land by plants.</title>
        <authorList>
            <person name="Rensing S."/>
            <person name="Lang D."/>
            <person name="Zimmer A."/>
            <person name="Terry A."/>
            <person name="Salamov A."/>
            <person name="Shapiro H."/>
            <person name="Nishiyama T."/>
            <person name="Perroud P.-F."/>
            <person name="Lindquist E."/>
            <person name="Kamisugi Y."/>
            <person name="Tanahashi T."/>
            <person name="Sakakibara K."/>
            <person name="Fujita T."/>
            <person name="Oishi K."/>
            <person name="Shin-I T."/>
            <person name="Kuroki Y."/>
            <person name="Toyoda A."/>
            <person name="Suzuki Y."/>
            <person name="Hashimoto A."/>
            <person name="Yamaguchi K."/>
            <person name="Sugano A."/>
            <person name="Kohara Y."/>
            <person name="Fujiyama A."/>
            <person name="Anterola A."/>
            <person name="Aoki S."/>
            <person name="Ashton N."/>
            <person name="Barbazuk W.B."/>
            <person name="Barker E."/>
            <person name="Bennetzen J."/>
            <person name="Bezanilla M."/>
            <person name="Blankenship R."/>
            <person name="Cho S.H."/>
            <person name="Dutcher S."/>
            <person name="Estelle M."/>
            <person name="Fawcett J.A."/>
            <person name="Gundlach H."/>
            <person name="Hanada K."/>
            <person name="Heyl A."/>
            <person name="Hicks K.A."/>
            <person name="Hugh J."/>
            <person name="Lohr M."/>
            <person name="Mayer K."/>
            <person name="Melkozernov A."/>
            <person name="Murata T."/>
            <person name="Nelson D."/>
            <person name="Pils B."/>
            <person name="Prigge M."/>
            <person name="Reiss B."/>
            <person name="Renner T."/>
            <person name="Rombauts S."/>
            <person name="Rushton P."/>
            <person name="Sanderfoot A."/>
            <person name="Schween G."/>
            <person name="Shiu S.-H."/>
            <person name="Stueber K."/>
            <person name="Theodoulou F.L."/>
            <person name="Tu H."/>
            <person name="Van de Peer Y."/>
            <person name="Verrier P.J."/>
            <person name="Waters E."/>
            <person name="Wood A."/>
            <person name="Yang L."/>
            <person name="Cove D."/>
            <person name="Cuming A."/>
            <person name="Hasebe M."/>
            <person name="Lucas S."/>
            <person name="Mishler D.B."/>
            <person name="Reski R."/>
            <person name="Grigoriev I."/>
            <person name="Quatrano R.S."/>
            <person name="Boore J.L."/>
        </authorList>
    </citation>
    <scope>NUCLEOTIDE SEQUENCE [LARGE SCALE GENOMIC DNA]</scope>
    <source>
        <strain evidence="2 3">cv. Gransden 2004</strain>
    </source>
</reference>
<evidence type="ECO:0000313" key="2">
    <source>
        <dbReference type="EnsemblPlants" id="PAC:32944196.CDS.1"/>
    </source>
</evidence>
<evidence type="ECO:0000313" key="1">
    <source>
        <dbReference type="EMBL" id="PNR56946.1"/>
    </source>
</evidence>
<dbReference type="AlphaFoldDB" id="A0A2K1KT68"/>
<accession>A0A2K1KT68</accession>
<name>A0A2K1KT68_PHYPA</name>
<dbReference type="Gramene" id="Pp3c3_2999V3.1">
    <property type="protein sequence ID" value="PAC:32944196.CDS.1"/>
    <property type="gene ID" value="Pp3c3_2999"/>
</dbReference>
<keyword evidence="3" id="KW-1185">Reference proteome</keyword>
<evidence type="ECO:0000313" key="3">
    <source>
        <dbReference type="Proteomes" id="UP000006727"/>
    </source>
</evidence>
<reference evidence="2" key="3">
    <citation type="submission" date="2020-12" db="UniProtKB">
        <authorList>
            <consortium name="EnsemblPlants"/>
        </authorList>
    </citation>
    <scope>IDENTIFICATION</scope>
</reference>
<dbReference type="InParanoid" id="A0A2K1KT68"/>
<dbReference type="Proteomes" id="UP000006727">
    <property type="component" value="Chromosome 3"/>
</dbReference>
<gene>
    <name evidence="1" type="ORF">PHYPA_003939</name>
</gene>
<dbReference type="EnsemblPlants" id="Pp3c3_2999V3.1">
    <property type="protein sequence ID" value="PAC:32944196.CDS.1"/>
    <property type="gene ID" value="Pp3c3_2999"/>
</dbReference>
<sequence>MVSVHSLCHKNPKFMTSTILKTNWCVGMTQRQQRFKRHHCIHLPHTRESAQHVEVVPTTSHHDRNQDSFSKIRLMFS</sequence>
<protein>
    <submittedName>
        <fullName evidence="1 2">Uncharacterized protein</fullName>
    </submittedName>
</protein>